<dbReference type="EMBL" id="FUZF01000017">
    <property type="protein sequence ID" value="SKB96879.1"/>
    <property type="molecule type" value="Genomic_DNA"/>
</dbReference>
<dbReference type="Pfam" id="PF20606">
    <property type="entry name" value="DUF6799"/>
    <property type="match status" value="1"/>
</dbReference>
<keyword evidence="4" id="KW-1185">Reference proteome</keyword>
<reference evidence="4" key="1">
    <citation type="submission" date="2017-02" db="EMBL/GenBank/DDBJ databases">
        <authorList>
            <person name="Varghese N."/>
            <person name="Submissions S."/>
        </authorList>
    </citation>
    <scope>NUCLEOTIDE SEQUENCE [LARGE SCALE GENOMIC DNA]</scope>
    <source>
        <strain evidence="4">DSM 24091</strain>
    </source>
</reference>
<evidence type="ECO:0000256" key="1">
    <source>
        <dbReference type="SAM" id="SignalP"/>
    </source>
</evidence>
<dbReference type="InterPro" id="IPR046478">
    <property type="entry name" value="DUF6799"/>
</dbReference>
<dbReference type="OrthoDB" id="680484at2"/>
<dbReference type="RefSeq" id="WP_079644780.1">
    <property type="nucleotide sequence ID" value="NZ_FUZF01000017.1"/>
</dbReference>
<gene>
    <name evidence="3" type="ORF">SAMN05660841_03339</name>
</gene>
<keyword evidence="1" id="KW-0732">Signal</keyword>
<proteinExistence type="predicted"/>
<sequence length="116" mass="13720">MKKLVLSVALISWIGFNASAQEQKKEHKKEEHHMQKEHSMQRWFWKDGKIMEMKDGKSMHMTKETKVGDVWIRPNGEVVMKDKKVVQLKADQYLDHTGAIHQMMKPKEMKMDPSEK</sequence>
<evidence type="ECO:0000313" key="4">
    <source>
        <dbReference type="Proteomes" id="UP000190150"/>
    </source>
</evidence>
<accession>A0A1T5FL43</accession>
<feature type="domain" description="DUF6799" evidence="2">
    <location>
        <begin position="45"/>
        <end position="100"/>
    </location>
</feature>
<dbReference type="AlphaFoldDB" id="A0A1T5FL43"/>
<evidence type="ECO:0000259" key="2">
    <source>
        <dbReference type="Pfam" id="PF20606"/>
    </source>
</evidence>
<protein>
    <recommendedName>
        <fullName evidence="2">DUF6799 domain-containing protein</fullName>
    </recommendedName>
</protein>
<feature type="chain" id="PRO_5012414100" description="DUF6799 domain-containing protein" evidence="1">
    <location>
        <begin position="21"/>
        <end position="116"/>
    </location>
</feature>
<dbReference type="Proteomes" id="UP000190150">
    <property type="component" value="Unassembled WGS sequence"/>
</dbReference>
<name>A0A1T5FL43_9SPHI</name>
<feature type="signal peptide" evidence="1">
    <location>
        <begin position="1"/>
        <end position="20"/>
    </location>
</feature>
<dbReference type="STRING" id="1513896.SAMN05660841_03339"/>
<organism evidence="3 4">
    <name type="scientific">Sphingobacterium nematocida</name>
    <dbReference type="NCBI Taxonomy" id="1513896"/>
    <lineage>
        <taxon>Bacteria</taxon>
        <taxon>Pseudomonadati</taxon>
        <taxon>Bacteroidota</taxon>
        <taxon>Sphingobacteriia</taxon>
        <taxon>Sphingobacteriales</taxon>
        <taxon>Sphingobacteriaceae</taxon>
        <taxon>Sphingobacterium</taxon>
    </lineage>
</organism>
<evidence type="ECO:0000313" key="3">
    <source>
        <dbReference type="EMBL" id="SKB96879.1"/>
    </source>
</evidence>